<evidence type="ECO:0000256" key="8">
    <source>
        <dbReference type="ARBA" id="ARBA00023125"/>
    </source>
</evidence>
<dbReference type="Proteomes" id="UP001205311">
    <property type="component" value="Unassembled WGS sequence"/>
</dbReference>
<keyword evidence="5" id="KW-0548">Nucleotidyltransferase</keyword>
<evidence type="ECO:0000256" key="3">
    <source>
        <dbReference type="ARBA" id="ARBA00022490"/>
    </source>
</evidence>
<protein>
    <submittedName>
        <fullName evidence="12">DNA polymerase-3 subunit beta</fullName>
    </submittedName>
</protein>
<feature type="domain" description="DNA polymerase III beta sliding clamp central" evidence="10">
    <location>
        <begin position="153"/>
        <end position="264"/>
    </location>
</feature>
<evidence type="ECO:0000256" key="4">
    <source>
        <dbReference type="ARBA" id="ARBA00022679"/>
    </source>
</evidence>
<keyword evidence="7" id="KW-0239">DNA-directed DNA polymerase</keyword>
<keyword evidence="8" id="KW-0238">DNA-binding</keyword>
<name>A0ABT1HR63_STRSD</name>
<reference evidence="12 13" key="1">
    <citation type="submission" date="2022-06" db="EMBL/GenBank/DDBJ databases">
        <title>Genomic Encyclopedia of Archaeal and Bacterial Type Strains, Phase II (KMG-II): from individual species to whole genera.</title>
        <authorList>
            <person name="Goeker M."/>
        </authorList>
    </citation>
    <scope>NUCLEOTIDE SEQUENCE [LARGE SCALE GENOMIC DNA]</scope>
    <source>
        <strain evidence="12 13">DSM 40477</strain>
    </source>
</reference>
<evidence type="ECO:0000256" key="2">
    <source>
        <dbReference type="ARBA" id="ARBA00010752"/>
    </source>
</evidence>
<evidence type="ECO:0000259" key="9">
    <source>
        <dbReference type="Pfam" id="PF00712"/>
    </source>
</evidence>
<sequence length="391" mass="40684">MSGPLPTVHVMTVATSVAAEVAMDVTVRTSDLAEAAGNVVRLLPPRLLDPVLAGLLVRAEPDGLVLAGTDRDRAVRLRRDATTRLAGAALVPARPLAATARALDAPDVRLVVEGSRLAVRTPGARFALPLLDLDAHPGVPEPPEVVGRVPGSLLAAAALPVAGAASRDDTVPAFTGLRIRAEGERLVLVATDRYRMAVASLSWEPVRGGLDVLLPSALVAEVARQVSAASTVEVRRTGSGADRVAVSWSGTTVACGVLDSPFPDESRYLPSTVDCEVLVDADRLAAAVRRVAPYAGPFSSVRLEVGDDALRVQGSDPASGEAEETVPATVDGDPVARVFRARYLGEALSAFSGSAVRLGMRGVHQASRITAAEPAANGVDLRYVVMPIRPR</sequence>
<dbReference type="SUPFAM" id="SSF55979">
    <property type="entry name" value="DNA clamp"/>
    <property type="match status" value="3"/>
</dbReference>
<evidence type="ECO:0000256" key="1">
    <source>
        <dbReference type="ARBA" id="ARBA00004496"/>
    </source>
</evidence>
<proteinExistence type="inferred from homology"/>
<evidence type="ECO:0000313" key="12">
    <source>
        <dbReference type="EMBL" id="MCP2258011.1"/>
    </source>
</evidence>
<keyword evidence="6" id="KW-0235">DNA replication</keyword>
<organism evidence="12 13">
    <name type="scientific">Streptoalloteichus tenebrarius (strain ATCC 17920 / DSM 40477 / JCM 4838 / CBS 697.72 / NBRC 16177 / NCIMB 11028 / NRRL B-12390 / A12253. 1 / ISP 5477)</name>
    <name type="common">Streptomyces tenebrarius</name>
    <dbReference type="NCBI Taxonomy" id="1933"/>
    <lineage>
        <taxon>Bacteria</taxon>
        <taxon>Bacillati</taxon>
        <taxon>Actinomycetota</taxon>
        <taxon>Actinomycetes</taxon>
        <taxon>Pseudonocardiales</taxon>
        <taxon>Pseudonocardiaceae</taxon>
        <taxon>Streptoalloteichus</taxon>
    </lineage>
</organism>
<comment type="caution">
    <text evidence="12">The sequence shown here is derived from an EMBL/GenBank/DDBJ whole genome shotgun (WGS) entry which is preliminary data.</text>
</comment>
<dbReference type="SMART" id="SM00480">
    <property type="entry name" value="POL3Bc"/>
    <property type="match status" value="1"/>
</dbReference>
<feature type="domain" description="DNA polymerase III beta sliding clamp C-terminal" evidence="11">
    <location>
        <begin position="267"/>
        <end position="389"/>
    </location>
</feature>
<dbReference type="EMBL" id="JAMTCP010000006">
    <property type="protein sequence ID" value="MCP2258011.1"/>
    <property type="molecule type" value="Genomic_DNA"/>
</dbReference>
<keyword evidence="13" id="KW-1185">Reference proteome</keyword>
<evidence type="ECO:0000256" key="7">
    <source>
        <dbReference type="ARBA" id="ARBA00022932"/>
    </source>
</evidence>
<dbReference type="InterPro" id="IPR001001">
    <property type="entry name" value="DNA_polIII_beta"/>
</dbReference>
<dbReference type="InterPro" id="IPR022637">
    <property type="entry name" value="DNA_polIII_beta_cen"/>
</dbReference>
<keyword evidence="4" id="KW-0808">Transferase</keyword>
<accession>A0ABT1HR63</accession>
<comment type="subcellular location">
    <subcellularLocation>
        <location evidence="1">Cytoplasm</location>
    </subcellularLocation>
</comment>
<dbReference type="Pfam" id="PF02767">
    <property type="entry name" value="DNA_pol3_beta_2"/>
    <property type="match status" value="1"/>
</dbReference>
<comment type="similarity">
    <text evidence="2">Belongs to the beta sliding clamp family.</text>
</comment>
<evidence type="ECO:0000256" key="6">
    <source>
        <dbReference type="ARBA" id="ARBA00022705"/>
    </source>
</evidence>
<dbReference type="PANTHER" id="PTHR30478">
    <property type="entry name" value="DNA POLYMERASE III SUBUNIT BETA"/>
    <property type="match status" value="1"/>
</dbReference>
<dbReference type="Pfam" id="PF02768">
    <property type="entry name" value="DNA_pol3_beta_3"/>
    <property type="match status" value="1"/>
</dbReference>
<keyword evidence="3" id="KW-0963">Cytoplasm</keyword>
<dbReference type="CDD" id="cd00140">
    <property type="entry name" value="beta_clamp"/>
    <property type="match status" value="1"/>
</dbReference>
<feature type="domain" description="DNA polymerase III beta sliding clamp N-terminal" evidence="9">
    <location>
        <begin position="23"/>
        <end position="138"/>
    </location>
</feature>
<dbReference type="Gene3D" id="3.10.150.10">
    <property type="entry name" value="DNA Polymerase III, subunit A, domain 2"/>
    <property type="match status" value="3"/>
</dbReference>
<evidence type="ECO:0000259" key="11">
    <source>
        <dbReference type="Pfam" id="PF02768"/>
    </source>
</evidence>
<dbReference type="InterPro" id="IPR022634">
    <property type="entry name" value="DNA_polIII_beta_N"/>
</dbReference>
<dbReference type="PANTHER" id="PTHR30478:SF0">
    <property type="entry name" value="BETA SLIDING CLAMP"/>
    <property type="match status" value="1"/>
</dbReference>
<dbReference type="InterPro" id="IPR046938">
    <property type="entry name" value="DNA_clamp_sf"/>
</dbReference>
<evidence type="ECO:0000259" key="10">
    <source>
        <dbReference type="Pfam" id="PF02767"/>
    </source>
</evidence>
<evidence type="ECO:0000256" key="5">
    <source>
        <dbReference type="ARBA" id="ARBA00022695"/>
    </source>
</evidence>
<evidence type="ECO:0000313" key="13">
    <source>
        <dbReference type="Proteomes" id="UP001205311"/>
    </source>
</evidence>
<gene>
    <name evidence="12" type="ORF">LX15_001698</name>
</gene>
<dbReference type="Pfam" id="PF00712">
    <property type="entry name" value="DNA_pol3_beta"/>
    <property type="match status" value="1"/>
</dbReference>
<dbReference type="InterPro" id="IPR022635">
    <property type="entry name" value="DNA_polIII_beta_C"/>
</dbReference>
<dbReference type="NCBIfam" id="TIGR00663">
    <property type="entry name" value="dnan"/>
    <property type="match status" value="1"/>
</dbReference>